<keyword evidence="5" id="KW-1185">Reference proteome</keyword>
<dbReference type="RefSeq" id="WP_203166998.1">
    <property type="nucleotide sequence ID" value="NZ_JAEVLS010000002.1"/>
</dbReference>
<evidence type="ECO:0000313" key="4">
    <source>
        <dbReference type="EMBL" id="MBM0104929.1"/>
    </source>
</evidence>
<evidence type="ECO:0000256" key="2">
    <source>
        <dbReference type="PROSITE-ProRule" id="PRU00169"/>
    </source>
</evidence>
<protein>
    <submittedName>
        <fullName evidence="4">Response regulator</fullName>
    </submittedName>
</protein>
<dbReference type="Pfam" id="PF00072">
    <property type="entry name" value="Response_reg"/>
    <property type="match status" value="1"/>
</dbReference>
<dbReference type="EMBL" id="JAEVLS010000002">
    <property type="protein sequence ID" value="MBM0104929.1"/>
    <property type="molecule type" value="Genomic_DNA"/>
</dbReference>
<evidence type="ECO:0000256" key="1">
    <source>
        <dbReference type="ARBA" id="ARBA00022553"/>
    </source>
</evidence>
<accession>A0ABS1WVC6</accession>
<feature type="modified residue" description="4-aspartylphosphate" evidence="2">
    <location>
        <position position="58"/>
    </location>
</feature>
<dbReference type="PANTHER" id="PTHR44591">
    <property type="entry name" value="STRESS RESPONSE REGULATOR PROTEIN 1"/>
    <property type="match status" value="1"/>
</dbReference>
<reference evidence="4 5" key="1">
    <citation type="journal article" date="2021" name="Int. J. Syst. Evol. Microbiol.">
        <title>Steroidobacter gossypii sp. nov., isolated from soil of cotton cropping field.</title>
        <authorList>
            <person name="Huang R."/>
            <person name="Yang S."/>
            <person name="Zhen C."/>
            <person name="Liu W."/>
        </authorList>
    </citation>
    <scope>NUCLEOTIDE SEQUENCE [LARGE SCALE GENOMIC DNA]</scope>
    <source>
        <strain evidence="4 5">S1-65</strain>
    </source>
</reference>
<dbReference type="PROSITE" id="PS50110">
    <property type="entry name" value="RESPONSE_REGULATORY"/>
    <property type="match status" value="1"/>
</dbReference>
<dbReference type="Proteomes" id="UP000661077">
    <property type="component" value="Unassembled WGS sequence"/>
</dbReference>
<evidence type="ECO:0000259" key="3">
    <source>
        <dbReference type="PROSITE" id="PS50110"/>
    </source>
</evidence>
<dbReference type="PANTHER" id="PTHR44591:SF24">
    <property type="entry name" value="PROTEIN-GLUTAMATE METHYLESTERASE_PROTEIN-GLUTAMINE GLUTAMINASE 1"/>
    <property type="match status" value="1"/>
</dbReference>
<name>A0ABS1WVC6_9GAMM</name>
<sequence length="126" mass="13328">MVDFTGLRALIVEDEGAIALLIEDMLLDLGCEIAAAAAELGKACELARTARIDFAILDLNLAGVSALPVAEILRERGIPFMFSTGYGTSAVSGVFERYPVVAKPFVMNELRDKIAAALDLAKGRAG</sequence>
<gene>
    <name evidence="4" type="ORF">JM946_09220</name>
</gene>
<dbReference type="SMART" id="SM00448">
    <property type="entry name" value="REC"/>
    <property type="match status" value="1"/>
</dbReference>
<comment type="caution">
    <text evidence="4">The sequence shown here is derived from an EMBL/GenBank/DDBJ whole genome shotgun (WGS) entry which is preliminary data.</text>
</comment>
<feature type="domain" description="Response regulatory" evidence="3">
    <location>
        <begin position="8"/>
        <end position="118"/>
    </location>
</feature>
<dbReference type="Gene3D" id="3.40.50.2300">
    <property type="match status" value="1"/>
</dbReference>
<dbReference type="InterPro" id="IPR001789">
    <property type="entry name" value="Sig_transdc_resp-reg_receiver"/>
</dbReference>
<dbReference type="InterPro" id="IPR011006">
    <property type="entry name" value="CheY-like_superfamily"/>
</dbReference>
<dbReference type="InterPro" id="IPR050595">
    <property type="entry name" value="Bact_response_regulator"/>
</dbReference>
<dbReference type="SUPFAM" id="SSF52172">
    <property type="entry name" value="CheY-like"/>
    <property type="match status" value="1"/>
</dbReference>
<proteinExistence type="predicted"/>
<organism evidence="4 5">
    <name type="scientific">Steroidobacter gossypii</name>
    <dbReference type="NCBI Taxonomy" id="2805490"/>
    <lineage>
        <taxon>Bacteria</taxon>
        <taxon>Pseudomonadati</taxon>
        <taxon>Pseudomonadota</taxon>
        <taxon>Gammaproteobacteria</taxon>
        <taxon>Steroidobacterales</taxon>
        <taxon>Steroidobacteraceae</taxon>
        <taxon>Steroidobacter</taxon>
    </lineage>
</organism>
<evidence type="ECO:0000313" key="5">
    <source>
        <dbReference type="Proteomes" id="UP000661077"/>
    </source>
</evidence>
<keyword evidence="1 2" id="KW-0597">Phosphoprotein</keyword>